<sequence>MSESITVFFGAWCLTDSAARPAQIGSAVAEGLDYSGPRTALTITGVDVLSDYVGMFSANTLAGRRPSLPMKAV</sequence>
<dbReference type="Proteomes" id="UP000644693">
    <property type="component" value="Unassembled WGS sequence"/>
</dbReference>
<accession>A0A918XBX1</accession>
<name>A0A918XBX1_9GAMM</name>
<reference evidence="1" key="1">
    <citation type="journal article" date="2014" name="Int. J. Syst. Evol. Microbiol.">
        <title>Complete genome sequence of Corynebacterium casei LMG S-19264T (=DSM 44701T), isolated from a smear-ripened cheese.</title>
        <authorList>
            <consortium name="US DOE Joint Genome Institute (JGI-PGF)"/>
            <person name="Walter F."/>
            <person name="Albersmeier A."/>
            <person name="Kalinowski J."/>
            <person name="Ruckert C."/>
        </authorList>
    </citation>
    <scope>NUCLEOTIDE SEQUENCE</scope>
    <source>
        <strain evidence="1">KCTC 23430</strain>
    </source>
</reference>
<dbReference type="EMBL" id="BMYM01000001">
    <property type="protein sequence ID" value="GHD24912.1"/>
    <property type="molecule type" value="Genomic_DNA"/>
</dbReference>
<evidence type="ECO:0000313" key="1">
    <source>
        <dbReference type="EMBL" id="GHD24912.1"/>
    </source>
</evidence>
<comment type="caution">
    <text evidence="1">The sequence shown here is derived from an EMBL/GenBank/DDBJ whole genome shotgun (WGS) entry which is preliminary data.</text>
</comment>
<reference evidence="1" key="2">
    <citation type="submission" date="2020-09" db="EMBL/GenBank/DDBJ databases">
        <authorList>
            <person name="Sun Q."/>
            <person name="Kim S."/>
        </authorList>
    </citation>
    <scope>NUCLEOTIDE SEQUENCE</scope>
    <source>
        <strain evidence="1">KCTC 23430</strain>
    </source>
</reference>
<keyword evidence="2" id="KW-1185">Reference proteome</keyword>
<protein>
    <submittedName>
        <fullName evidence="1">Uncharacterized protein</fullName>
    </submittedName>
</protein>
<gene>
    <name evidence="1" type="ORF">GCM10007053_00080</name>
</gene>
<organism evidence="1 2">
    <name type="scientific">Parahalioglobus pacificus</name>
    <dbReference type="NCBI Taxonomy" id="930806"/>
    <lineage>
        <taxon>Bacteria</taxon>
        <taxon>Pseudomonadati</taxon>
        <taxon>Pseudomonadota</taxon>
        <taxon>Gammaproteobacteria</taxon>
        <taxon>Cellvibrionales</taxon>
        <taxon>Halieaceae</taxon>
        <taxon>Parahalioglobus</taxon>
    </lineage>
</organism>
<proteinExistence type="predicted"/>
<evidence type="ECO:0000313" key="2">
    <source>
        <dbReference type="Proteomes" id="UP000644693"/>
    </source>
</evidence>
<dbReference type="AlphaFoldDB" id="A0A918XBX1"/>